<sequence>MDRSHSRSASPREPARPQHRPPSPPSPPAFENRAYQHDESDPNHNDSFTSNGPQQNGHSKEPNGDTKTLEAVNLELINLTPKNGNAKQKKDVEVDMNASNPYDEYFVPVNEHRKYMRGEKLYVTADKRGEKGGCKRPLCWTLLGLVVAAIVALIVLAATGILFTNSPTPLEPYNTSISSARALGGITHTTSHEQDQDNDHDHEHDHNHDHAHHDHDHDHSHGHDHNHEQPTENEEASVLEQGTEHVNSRETESSHEDDSDHKDSQEPTHAHDTTLSTEQHHGPQMQNDEGHGHAIASEETGDNSMYVPRTLEGELKIDNEEFTAALEDPESDEYREFVATFSDALKRALFDRNTLENGDNDIIIEVVKIRSGSIVVTYRIHWNPRYNAQPSEDLLTTSTLEANLNNYLARNNRMISVYHIAEDKMLTRPVLDICQINNNDCEYGCEFDKRTLDFICTCPHGQIHDMKQPKKCMLLLDNSERIENTSHVGNFTSNLNTITSSPISEEEKPYTESVHILTNKTEQNTFDWKERNHHTIETTTENDSDLNFSHIFGNPSYENKEDETDLSKQQPESNEEHNTISTLDMNILQSTSLKPKIEATTVSEQSLTTTAHEPTAEPAPEPEPTLELHTDFKPVTVSYEQKNKNQDSELDESDPNPEPEPAPRPDYRPILTTVSEPRPTPEPHPTTEVIVSYNTATISRSGVENSMSLEPKITTNYVASDHIESFTTTDVPSVFMPERKYDLKSNYNHGDQFETTTIPISEPHTNNQPESTSEFISNFNESTHPKSSNSDEITTTENDWLENNTEKSQIHFSDTSSQENILLNHSIDRDYTRATDQRSSKTFDSELFNEETTPYPTPTIQHVEEEKERTNTTFDDLLFDQITKSDEQPSTKKFTIENIDDLIDQTTTVVSISNIFAGRKSEDNESTNNESIETTTMAILTGVEETRAIFNNRSLVIDANDDKEQNIEKSLFENVPINSTKLEHIETTTPALETFTEYSITKHNKDSNIDQNLMTVLQNNNTIDLHNTKILNNGTTEKDFPEGDITFDAINKLYNRSSKSFGNQSNMEQTTEMNEVLRETAETTTSSDWLSETVTEINYQEVINENINVKTTEAPVTKIDEIMGRGQNKDDFEPDYLNMGSNISKTLEHDEPLYGMLHDYDNEESAIKRVKNEPSKDDDIETSKHNTIEATNHNNQIEENLTTIKPTIEIDKVFETTTVGEYIYKISLNDPNNNSISTLNTITAHPVPPVWENSEDDMNFTVKELPKQIIDDTLPQSGFSTTISPTSTTVNLLQNNNEENMNAFESPVRTDNVTLGNNLNVTIYEISNHSDNHNVEKSISHQSTEYDDHEIEMNPFLPEIENNKSLVKKLQEGHDLEPLSVNETQNENTEEQSHGSPDGNMIYNQTVHGINGTKSSSAQQKTHLKDETLFSDLLTQHNSHATEEESRPLFDIITDTETTPSSIDQLDNESKESSEAIPISTFLLDTDDLDTKELFDTEKMKSEISTKLETVLAPKTLYETTTATKSKIGDENAFLSVVPIDQESSEKKENLKNNYERENIPELNFISDSPKKSDRRTVEPSNINSVINNEA</sequence>
<gene>
    <name evidence="4" type="ORF">PARMNEM_LOCUS18964</name>
</gene>
<evidence type="ECO:0000313" key="4">
    <source>
        <dbReference type="EMBL" id="CAK1600174.1"/>
    </source>
</evidence>
<feature type="region of interest" description="Disordered" evidence="1">
    <location>
        <begin position="1562"/>
        <end position="1591"/>
    </location>
</feature>
<feature type="region of interest" description="Disordered" evidence="1">
    <location>
        <begin position="642"/>
        <end position="687"/>
    </location>
</feature>
<feature type="compositionally biased region" description="Low complexity" evidence="1">
    <location>
        <begin position="607"/>
        <end position="616"/>
    </location>
</feature>
<feature type="compositionally biased region" description="Basic and acidic residues" evidence="1">
    <location>
        <begin position="190"/>
        <end position="230"/>
    </location>
</feature>
<feature type="region of interest" description="Disordered" evidence="1">
    <location>
        <begin position="1377"/>
        <end position="1422"/>
    </location>
</feature>
<feature type="region of interest" description="Disordered" evidence="1">
    <location>
        <begin position="190"/>
        <end position="306"/>
    </location>
</feature>
<feature type="region of interest" description="Disordered" evidence="1">
    <location>
        <begin position="759"/>
        <end position="793"/>
    </location>
</feature>
<organism evidence="4 5">
    <name type="scientific">Parnassius mnemosyne</name>
    <name type="common">clouded apollo</name>
    <dbReference type="NCBI Taxonomy" id="213953"/>
    <lineage>
        <taxon>Eukaryota</taxon>
        <taxon>Metazoa</taxon>
        <taxon>Ecdysozoa</taxon>
        <taxon>Arthropoda</taxon>
        <taxon>Hexapoda</taxon>
        <taxon>Insecta</taxon>
        <taxon>Pterygota</taxon>
        <taxon>Neoptera</taxon>
        <taxon>Endopterygota</taxon>
        <taxon>Lepidoptera</taxon>
        <taxon>Glossata</taxon>
        <taxon>Ditrysia</taxon>
        <taxon>Papilionoidea</taxon>
        <taxon>Papilionidae</taxon>
        <taxon>Parnassiinae</taxon>
        <taxon>Parnassini</taxon>
        <taxon>Parnassius</taxon>
        <taxon>Driopa</taxon>
    </lineage>
</organism>
<feature type="region of interest" description="Disordered" evidence="1">
    <location>
        <begin position="1"/>
        <end position="65"/>
    </location>
</feature>
<evidence type="ECO:0000313" key="5">
    <source>
        <dbReference type="Proteomes" id="UP001314205"/>
    </source>
</evidence>
<feature type="compositionally biased region" description="Basic and acidic residues" evidence="1">
    <location>
        <begin position="1569"/>
        <end position="1578"/>
    </location>
</feature>
<dbReference type="EMBL" id="CAVLGL010000115">
    <property type="protein sequence ID" value="CAK1600174.1"/>
    <property type="molecule type" value="Genomic_DNA"/>
</dbReference>
<feature type="transmembrane region" description="Helical" evidence="2">
    <location>
        <begin position="138"/>
        <end position="163"/>
    </location>
</feature>
<feature type="compositionally biased region" description="Polar residues" evidence="1">
    <location>
        <begin position="45"/>
        <end position="57"/>
    </location>
</feature>
<reference evidence="4 5" key="1">
    <citation type="submission" date="2023-11" db="EMBL/GenBank/DDBJ databases">
        <authorList>
            <person name="Hedman E."/>
            <person name="Englund M."/>
            <person name="Stromberg M."/>
            <person name="Nyberg Akerstrom W."/>
            <person name="Nylinder S."/>
            <person name="Jareborg N."/>
            <person name="Kallberg Y."/>
            <person name="Kronander E."/>
        </authorList>
    </citation>
    <scope>NUCLEOTIDE SEQUENCE [LARGE SCALE GENOMIC DNA]</scope>
</reference>
<accession>A0AAV1M1J7</accession>
<feature type="compositionally biased region" description="Basic and acidic residues" evidence="1">
    <location>
        <begin position="34"/>
        <end position="44"/>
    </location>
</feature>
<proteinExistence type="predicted"/>
<feature type="region of interest" description="Disordered" evidence="1">
    <location>
        <begin position="537"/>
        <end position="579"/>
    </location>
</feature>
<feature type="compositionally biased region" description="Polar residues" evidence="1">
    <location>
        <begin position="537"/>
        <end position="547"/>
    </location>
</feature>
<evidence type="ECO:0000256" key="2">
    <source>
        <dbReference type="SAM" id="Phobius"/>
    </source>
</evidence>
<dbReference type="PROSITE" id="PS50024">
    <property type="entry name" value="SEA"/>
    <property type="match status" value="1"/>
</dbReference>
<keyword evidence="2" id="KW-0812">Transmembrane</keyword>
<protein>
    <recommendedName>
        <fullName evidence="3">SEA domain-containing protein</fullName>
    </recommendedName>
</protein>
<feature type="region of interest" description="Disordered" evidence="1">
    <location>
        <begin position="601"/>
        <end position="627"/>
    </location>
</feature>
<feature type="compositionally biased region" description="Polar residues" evidence="1">
    <location>
        <begin position="1402"/>
        <end position="1421"/>
    </location>
</feature>
<evidence type="ECO:0000256" key="1">
    <source>
        <dbReference type="SAM" id="MobiDB-lite"/>
    </source>
</evidence>
<feature type="compositionally biased region" description="Acidic residues" evidence="1">
    <location>
        <begin position="648"/>
        <end position="657"/>
    </location>
</feature>
<keyword evidence="2" id="KW-1133">Transmembrane helix</keyword>
<comment type="caution">
    <text evidence="4">The sequence shown here is derived from an EMBL/GenBank/DDBJ whole genome shotgun (WGS) entry which is preliminary data.</text>
</comment>
<dbReference type="Proteomes" id="UP001314205">
    <property type="component" value="Unassembled WGS sequence"/>
</dbReference>
<dbReference type="InterPro" id="IPR000082">
    <property type="entry name" value="SEA_dom"/>
</dbReference>
<feature type="compositionally biased region" description="Basic and acidic residues" evidence="1">
    <location>
        <begin position="242"/>
        <end position="272"/>
    </location>
</feature>
<keyword evidence="2" id="KW-0472">Membrane</keyword>
<keyword evidence="5" id="KW-1185">Reference proteome</keyword>
<feature type="domain" description="SEA" evidence="3">
    <location>
        <begin position="307"/>
        <end position="424"/>
    </location>
</feature>
<name>A0AAV1M1J7_9NEOP</name>
<feature type="compositionally biased region" description="Polar residues" evidence="1">
    <location>
        <begin position="1579"/>
        <end position="1591"/>
    </location>
</feature>
<evidence type="ECO:0000259" key="3">
    <source>
        <dbReference type="PROSITE" id="PS50024"/>
    </source>
</evidence>